<sequence length="82" mass="9554">MAGRMDSPLILVDDKHVPLYRIVWVADLPHWCGDKDCEREGEYEIRLDVEESVWTSLRGRDHVIASLKKWCGDPEDDNDPLF</sequence>
<proteinExistence type="predicted"/>
<evidence type="ECO:0000313" key="1">
    <source>
        <dbReference type="EMBL" id="QDV45763.1"/>
    </source>
</evidence>
<organism evidence="1 2">
    <name type="scientific">Stieleria neptunia</name>
    <dbReference type="NCBI Taxonomy" id="2527979"/>
    <lineage>
        <taxon>Bacteria</taxon>
        <taxon>Pseudomonadati</taxon>
        <taxon>Planctomycetota</taxon>
        <taxon>Planctomycetia</taxon>
        <taxon>Pirellulales</taxon>
        <taxon>Pirellulaceae</taxon>
        <taxon>Stieleria</taxon>
    </lineage>
</organism>
<keyword evidence="2" id="KW-1185">Reference proteome</keyword>
<evidence type="ECO:0000313" key="2">
    <source>
        <dbReference type="Proteomes" id="UP000319004"/>
    </source>
</evidence>
<name>A0A518HY25_9BACT</name>
<gene>
    <name evidence="1" type="ORF">Enr13x_56420</name>
</gene>
<dbReference type="AlphaFoldDB" id="A0A518HY25"/>
<protein>
    <submittedName>
        <fullName evidence="1">Uncharacterized protein</fullName>
    </submittedName>
</protein>
<reference evidence="1 2" key="1">
    <citation type="submission" date="2019-03" db="EMBL/GenBank/DDBJ databases">
        <title>Deep-cultivation of Planctomycetes and their phenomic and genomic characterization uncovers novel biology.</title>
        <authorList>
            <person name="Wiegand S."/>
            <person name="Jogler M."/>
            <person name="Boedeker C."/>
            <person name="Pinto D."/>
            <person name="Vollmers J."/>
            <person name="Rivas-Marin E."/>
            <person name="Kohn T."/>
            <person name="Peeters S.H."/>
            <person name="Heuer A."/>
            <person name="Rast P."/>
            <person name="Oberbeckmann S."/>
            <person name="Bunk B."/>
            <person name="Jeske O."/>
            <person name="Meyerdierks A."/>
            <person name="Storesund J.E."/>
            <person name="Kallscheuer N."/>
            <person name="Luecker S."/>
            <person name="Lage O.M."/>
            <person name="Pohl T."/>
            <person name="Merkel B.J."/>
            <person name="Hornburger P."/>
            <person name="Mueller R.-W."/>
            <person name="Bruemmer F."/>
            <person name="Labrenz M."/>
            <person name="Spormann A.M."/>
            <person name="Op den Camp H."/>
            <person name="Overmann J."/>
            <person name="Amann R."/>
            <person name="Jetten M.S.M."/>
            <person name="Mascher T."/>
            <person name="Medema M.H."/>
            <person name="Devos D.P."/>
            <person name="Kaster A.-K."/>
            <person name="Ovreas L."/>
            <person name="Rohde M."/>
            <person name="Galperin M.Y."/>
            <person name="Jogler C."/>
        </authorList>
    </citation>
    <scope>NUCLEOTIDE SEQUENCE [LARGE SCALE GENOMIC DNA]</scope>
    <source>
        <strain evidence="1 2">Enr13</strain>
    </source>
</reference>
<dbReference type="KEGG" id="snep:Enr13x_56420"/>
<accession>A0A518HY25</accession>
<dbReference type="Proteomes" id="UP000319004">
    <property type="component" value="Chromosome"/>
</dbReference>
<dbReference type="EMBL" id="CP037423">
    <property type="protein sequence ID" value="QDV45763.1"/>
    <property type="molecule type" value="Genomic_DNA"/>
</dbReference>